<comment type="caution">
    <text evidence="1">The sequence shown here is derived from an EMBL/GenBank/DDBJ whole genome shotgun (WGS) entry which is preliminary data.</text>
</comment>
<evidence type="ECO:0000313" key="2">
    <source>
        <dbReference type="Proteomes" id="UP000265836"/>
    </source>
</evidence>
<dbReference type="Proteomes" id="UP000265836">
    <property type="component" value="Unassembled WGS sequence"/>
</dbReference>
<gene>
    <name evidence="1" type="ORF">DFO61_0393</name>
</gene>
<accession>A0A397NK35</accession>
<dbReference type="EMBL" id="QXDA01000001">
    <property type="protein sequence ID" value="RIA35939.1"/>
    <property type="molecule type" value="Genomic_DNA"/>
</dbReference>
<sequence length="77" mass="8491">MLNQFVNSVWNAGSLAQDNTACSADILFNEVEDAPDVNSHYLENFIGNPNGAVAVPVFNHYLRYGHLSNPLMIELTP</sequence>
<protein>
    <submittedName>
        <fullName evidence="1">Uncharacterized protein</fullName>
    </submittedName>
</protein>
<organism evidence="1 2">
    <name type="scientific">Ectopseudomonas oleovorans</name>
    <name type="common">Pseudomonas oleovorans</name>
    <dbReference type="NCBI Taxonomy" id="301"/>
    <lineage>
        <taxon>Bacteria</taxon>
        <taxon>Pseudomonadati</taxon>
        <taxon>Pseudomonadota</taxon>
        <taxon>Gammaproteobacteria</taxon>
        <taxon>Pseudomonadales</taxon>
        <taxon>Pseudomonadaceae</taxon>
        <taxon>Ectopseudomonas</taxon>
    </lineage>
</organism>
<proteinExistence type="predicted"/>
<dbReference type="AlphaFoldDB" id="A0A397NK35"/>
<evidence type="ECO:0000313" key="1">
    <source>
        <dbReference type="EMBL" id="RIA35939.1"/>
    </source>
</evidence>
<name>A0A397NK35_ECTOL</name>
<reference evidence="1 2" key="1">
    <citation type="submission" date="2018-08" db="EMBL/GenBank/DDBJ databases">
        <title>Genome sequencing of rice bacterial endophytes.</title>
        <authorList>
            <person name="Venturi V."/>
        </authorList>
    </citation>
    <scope>NUCLEOTIDE SEQUENCE [LARGE SCALE GENOMIC DNA]</scope>
    <source>
        <strain evidence="1 2">E1205</strain>
    </source>
</reference>